<dbReference type="InterPro" id="IPR004843">
    <property type="entry name" value="Calcineurin-like_PHP"/>
</dbReference>
<reference evidence="8" key="1">
    <citation type="submission" date="2023-03" db="EMBL/GenBank/DDBJ databases">
        <title>Mating type loci evolution in Malassezia.</title>
        <authorList>
            <person name="Coelho M.A."/>
        </authorList>
    </citation>
    <scope>NUCLEOTIDE SEQUENCE</scope>
    <source>
        <strain evidence="8">CBS 9557</strain>
    </source>
</reference>
<dbReference type="InterPro" id="IPR033308">
    <property type="entry name" value="PGAP5/Cdc1/Ted1"/>
</dbReference>
<dbReference type="Gene3D" id="3.60.10.10">
    <property type="entry name" value="Endonuclease/exonuclease/phosphatase"/>
    <property type="match status" value="1"/>
</dbReference>
<evidence type="ECO:0000313" key="8">
    <source>
        <dbReference type="EMBL" id="WFD25120.1"/>
    </source>
</evidence>
<dbReference type="PANTHER" id="PTHR13315:SF4">
    <property type="entry name" value="METALLOPHOSPHOESTERASE, ISOFORM E"/>
    <property type="match status" value="1"/>
</dbReference>
<dbReference type="InterPro" id="IPR005135">
    <property type="entry name" value="Endo/exonuclease/phosphatase"/>
</dbReference>
<dbReference type="Gene3D" id="3.60.21.10">
    <property type="match status" value="1"/>
</dbReference>
<sequence>MLAQCLVRRDLFPGSDCLKYRTRFPGLVAELGSYDFDVGCFQEVDSMDELGPALQRMGYAFEYERGYAGKKHGLMIAWRSRAGERPSFGAPILKHVLLLDDLAPWGNDVDGPSLSRVTRNIAMVLALPLAGRDDGLIVATTHLFWHPRYGYERVRQAAAITHFLQTLRQDSQAPWSSWPIVFAGDLNDQPHSSTYTMLLGEADTYLDRIKDDLEPSRVVHASVDEARGLRTVHYAATVTEEGDQDRVLGRYRPACERELLSVMQLLQYGRFAIPGRPTHFQSVYGSAYASLADQGAEFFKDRGTAPERYDQTEAPVPTDPRQLQSFEPKWTLHSSLFRLTLDYILLAPHAMREGPDYPTVTALLMLPPENILQPGVPRLGTSFRILVLSDPQMVERGTYPEKNAIFSDMISHFSNDYLRKVWLALSKQGLGASLWRKPKPADLVVFLGDMSDRGRWYQTQQPWSESQQKWRALFPGVRVLRNSSQPLTRRPTTDSYPTLVLPGNHDIGLPDPLTGAPRPNNALAASWFQQQYAPHVTDQFQLTGDHGTLSWDARIPISVNGTGVVSHEIILLNGPALVGMETLDAPRWNSESSLAEARSHAKSTSALIDWLGTHDTPDVPRILFTHVPFARRSSERSCDVPWRSATHGVFRESHRSPLQGGEIFQGGDVARTYQNLVELDVTDYVLRQVQPVVVFSGDDHDHCEVIHHGYRHNQTHSVPGFELTDVPELTVKSMSMTEGVHRPGYAWLQLSSGPQGIDYRPCLLPDPIFLWVGVYLPLFVVTVVYLFFQQGPYHAVGTLLPSHMPSAQRRTRSQCVALPTAPSL</sequence>
<feature type="domain" description="Calcineurin-like phosphoesterase" evidence="6">
    <location>
        <begin position="383"/>
        <end position="636"/>
    </location>
</feature>
<evidence type="ECO:0000256" key="4">
    <source>
        <dbReference type="ARBA" id="ARBA00023136"/>
    </source>
</evidence>
<evidence type="ECO:0000256" key="2">
    <source>
        <dbReference type="ARBA" id="ARBA00022692"/>
    </source>
</evidence>
<dbReference type="GO" id="GO:0016020">
    <property type="term" value="C:membrane"/>
    <property type="evidence" value="ECO:0007669"/>
    <property type="project" value="UniProtKB-SubCell"/>
</dbReference>
<dbReference type="SUPFAM" id="SSF56219">
    <property type="entry name" value="DNase I-like"/>
    <property type="match status" value="1"/>
</dbReference>
<dbReference type="GO" id="GO:0006506">
    <property type="term" value="P:GPI anchor biosynthetic process"/>
    <property type="evidence" value="ECO:0007669"/>
    <property type="project" value="InterPro"/>
</dbReference>
<evidence type="ECO:0000259" key="7">
    <source>
        <dbReference type="Pfam" id="PF03372"/>
    </source>
</evidence>
<evidence type="ECO:0000256" key="5">
    <source>
        <dbReference type="SAM" id="Phobius"/>
    </source>
</evidence>
<dbReference type="GO" id="GO:0005783">
    <property type="term" value="C:endoplasmic reticulum"/>
    <property type="evidence" value="ECO:0007669"/>
    <property type="project" value="TreeGrafter"/>
</dbReference>
<dbReference type="GO" id="GO:0016787">
    <property type="term" value="F:hydrolase activity"/>
    <property type="evidence" value="ECO:0007669"/>
    <property type="project" value="InterPro"/>
</dbReference>
<name>A0AAF0J5K9_9BASI</name>
<keyword evidence="9" id="KW-1185">Reference proteome</keyword>
<dbReference type="InterPro" id="IPR029052">
    <property type="entry name" value="Metallo-depent_PP-like"/>
</dbReference>
<accession>A0AAF0J5K9</accession>
<keyword evidence="3 5" id="KW-1133">Transmembrane helix</keyword>
<comment type="subcellular location">
    <subcellularLocation>
        <location evidence="1">Membrane</location>
        <topology evidence="1">Multi-pass membrane protein</topology>
    </subcellularLocation>
</comment>
<gene>
    <name evidence="8" type="ORF">MNAN1_000083</name>
</gene>
<evidence type="ECO:0000313" key="9">
    <source>
        <dbReference type="Proteomes" id="UP001213623"/>
    </source>
</evidence>
<dbReference type="PANTHER" id="PTHR13315">
    <property type="entry name" value="METALLO PHOSPHOESTERASE RELATED"/>
    <property type="match status" value="1"/>
</dbReference>
<dbReference type="AlphaFoldDB" id="A0AAF0J5K9"/>
<dbReference type="Pfam" id="PF03372">
    <property type="entry name" value="Exo_endo_phos"/>
    <property type="match status" value="1"/>
</dbReference>
<feature type="domain" description="Endonuclease/exonuclease/phosphatase" evidence="7">
    <location>
        <begin position="26"/>
        <end position="204"/>
    </location>
</feature>
<organism evidence="8 9">
    <name type="scientific">Malassezia nana</name>
    <dbReference type="NCBI Taxonomy" id="180528"/>
    <lineage>
        <taxon>Eukaryota</taxon>
        <taxon>Fungi</taxon>
        <taxon>Dikarya</taxon>
        <taxon>Basidiomycota</taxon>
        <taxon>Ustilaginomycotina</taxon>
        <taxon>Malasseziomycetes</taxon>
        <taxon>Malasseziales</taxon>
        <taxon>Malasseziaceae</taxon>
        <taxon>Malassezia</taxon>
    </lineage>
</organism>
<evidence type="ECO:0000256" key="3">
    <source>
        <dbReference type="ARBA" id="ARBA00022989"/>
    </source>
</evidence>
<feature type="transmembrane region" description="Helical" evidence="5">
    <location>
        <begin position="768"/>
        <end position="788"/>
    </location>
</feature>
<dbReference type="EMBL" id="CP119892">
    <property type="protein sequence ID" value="WFD25120.1"/>
    <property type="molecule type" value="Genomic_DNA"/>
</dbReference>
<keyword evidence="2 5" id="KW-0812">Transmembrane</keyword>
<dbReference type="InterPro" id="IPR036691">
    <property type="entry name" value="Endo/exonu/phosph_ase_sf"/>
</dbReference>
<dbReference type="Proteomes" id="UP001213623">
    <property type="component" value="Chromosome 1"/>
</dbReference>
<keyword evidence="4 5" id="KW-0472">Membrane</keyword>
<proteinExistence type="predicted"/>
<dbReference type="SUPFAM" id="SSF56300">
    <property type="entry name" value="Metallo-dependent phosphatases"/>
    <property type="match status" value="1"/>
</dbReference>
<evidence type="ECO:0000256" key="1">
    <source>
        <dbReference type="ARBA" id="ARBA00004141"/>
    </source>
</evidence>
<dbReference type="Pfam" id="PF00149">
    <property type="entry name" value="Metallophos"/>
    <property type="match status" value="1"/>
</dbReference>
<protein>
    <submittedName>
        <fullName evidence="8">Uncharacterized protein</fullName>
    </submittedName>
</protein>
<evidence type="ECO:0000259" key="6">
    <source>
        <dbReference type="Pfam" id="PF00149"/>
    </source>
</evidence>